<proteinExistence type="predicted"/>
<dbReference type="EMBL" id="JAFGDB010000058">
    <property type="protein sequence ID" value="MBN2067502.1"/>
    <property type="molecule type" value="Genomic_DNA"/>
</dbReference>
<name>A0A939C8Z2_9ARCH</name>
<dbReference type="Proteomes" id="UP000809243">
    <property type="component" value="Unassembled WGS sequence"/>
</dbReference>
<dbReference type="AlphaFoldDB" id="A0A939C8Z2"/>
<evidence type="ECO:0000313" key="2">
    <source>
        <dbReference type="Proteomes" id="UP000809243"/>
    </source>
</evidence>
<organism evidence="1 2">
    <name type="scientific">Candidatus Iainarchaeum sp</name>
    <dbReference type="NCBI Taxonomy" id="3101447"/>
    <lineage>
        <taxon>Archaea</taxon>
        <taxon>Candidatus Iainarchaeota</taxon>
        <taxon>Candidatus Iainarchaeia</taxon>
        <taxon>Candidatus Iainarchaeales</taxon>
        <taxon>Candidatus Iainarchaeaceae</taxon>
        <taxon>Candidatus Iainarchaeum</taxon>
    </lineage>
</organism>
<comment type="caution">
    <text evidence="1">The sequence shown here is derived from an EMBL/GenBank/DDBJ whole genome shotgun (WGS) entry which is preliminary data.</text>
</comment>
<sequence length="103" mass="10898">MKSGFIFTFDAVLALLIVMLLAGAIAVQYSALPGKENVSDALRQKAQDRAITGFYLNSGGDSPDFSSAEFGECAAAHDLLENPKANSIGSQESVSEKFFCESA</sequence>
<reference evidence="1" key="1">
    <citation type="submission" date="2021-01" db="EMBL/GenBank/DDBJ databases">
        <title>Active Sulfur Cycling in an Early Earth Analoge.</title>
        <authorList>
            <person name="Hahn C.R."/>
            <person name="Youssef N.H."/>
            <person name="Elshahed M."/>
        </authorList>
    </citation>
    <scope>NUCLEOTIDE SEQUENCE</scope>
    <source>
        <strain evidence="1">Zod_Metabat.1151</strain>
    </source>
</reference>
<accession>A0A939C8Z2</accession>
<gene>
    <name evidence="1" type="ORF">JW744_03470</name>
</gene>
<protein>
    <submittedName>
        <fullName evidence="1">Uncharacterized protein</fullName>
    </submittedName>
</protein>
<evidence type="ECO:0000313" key="1">
    <source>
        <dbReference type="EMBL" id="MBN2067502.1"/>
    </source>
</evidence>